<keyword evidence="6" id="KW-1185">Reference proteome</keyword>
<dbReference type="EMBL" id="AWWV01006573">
    <property type="protein sequence ID" value="OMP00885.1"/>
    <property type="molecule type" value="Genomic_DNA"/>
</dbReference>
<organism evidence="2 6">
    <name type="scientific">Corchorus capsularis</name>
    <name type="common">Jute</name>
    <dbReference type="NCBI Taxonomy" id="210143"/>
    <lineage>
        <taxon>Eukaryota</taxon>
        <taxon>Viridiplantae</taxon>
        <taxon>Streptophyta</taxon>
        <taxon>Embryophyta</taxon>
        <taxon>Tracheophyta</taxon>
        <taxon>Spermatophyta</taxon>
        <taxon>Magnoliopsida</taxon>
        <taxon>eudicotyledons</taxon>
        <taxon>Gunneridae</taxon>
        <taxon>Pentapetalae</taxon>
        <taxon>rosids</taxon>
        <taxon>malvids</taxon>
        <taxon>Malvales</taxon>
        <taxon>Malvaceae</taxon>
        <taxon>Grewioideae</taxon>
        <taxon>Apeibeae</taxon>
        <taxon>Corchorus</taxon>
    </lineage>
</organism>
<sequence length="30" mass="3354">SFSRSKGHRKPTIPISSSEPKKYTHKKAGL</sequence>
<feature type="compositionally biased region" description="Basic residues" evidence="1">
    <location>
        <begin position="1"/>
        <end position="11"/>
    </location>
</feature>
<evidence type="ECO:0000256" key="1">
    <source>
        <dbReference type="SAM" id="MobiDB-lite"/>
    </source>
</evidence>
<feature type="non-terminal residue" evidence="2">
    <location>
        <position position="1"/>
    </location>
</feature>
<evidence type="ECO:0000313" key="4">
    <source>
        <dbReference type="EMBL" id="OMP07892.1"/>
    </source>
</evidence>
<feature type="region of interest" description="Disordered" evidence="1">
    <location>
        <begin position="1"/>
        <end position="30"/>
    </location>
</feature>
<dbReference type="EMBL" id="AWWV01004134">
    <property type="protein sequence ID" value="OMP07892.1"/>
    <property type="molecule type" value="Genomic_DNA"/>
</dbReference>
<dbReference type="Gramene" id="OMP11662">
    <property type="protein sequence ID" value="OMP11662"/>
    <property type="gene ID" value="CCACVL1_00358"/>
</dbReference>
<evidence type="ECO:0000313" key="2">
    <source>
        <dbReference type="EMBL" id="OMP00885.1"/>
    </source>
</evidence>
<evidence type="ECO:0000313" key="6">
    <source>
        <dbReference type="Proteomes" id="UP000188268"/>
    </source>
</evidence>
<comment type="caution">
    <text evidence="2">The sequence shown here is derived from an EMBL/GenBank/DDBJ whole genome shotgun (WGS) entry which is preliminary data.</text>
</comment>
<proteinExistence type="predicted"/>
<dbReference type="AlphaFoldDB" id="A0A1R3K1B8"/>
<protein>
    <submittedName>
        <fullName evidence="2">Uncharacterized protein</fullName>
    </submittedName>
</protein>
<name>A0A1R3K1B8_COCAP</name>
<dbReference type="Proteomes" id="UP000188268">
    <property type="component" value="Unassembled WGS sequence"/>
</dbReference>
<reference evidence="2 6" key="1">
    <citation type="submission" date="2013-09" db="EMBL/GenBank/DDBJ databases">
        <title>Corchorus capsularis genome sequencing.</title>
        <authorList>
            <person name="Alam M."/>
            <person name="Haque M.S."/>
            <person name="Islam M.S."/>
            <person name="Emdad E.M."/>
            <person name="Islam M.M."/>
            <person name="Ahmed B."/>
            <person name="Halim A."/>
            <person name="Hossen Q.M.M."/>
            <person name="Hossain M.Z."/>
            <person name="Ahmed R."/>
            <person name="Khan M.M."/>
            <person name="Islam R."/>
            <person name="Rashid M.M."/>
            <person name="Khan S.A."/>
            <person name="Rahman M.S."/>
            <person name="Alam M."/>
        </authorList>
    </citation>
    <scope>NUCLEOTIDE SEQUENCE [LARGE SCALE GENOMIC DNA]</scope>
    <source>
        <strain evidence="6">cv. CVL-1</strain>
        <tissue evidence="2">Whole seedling</tissue>
    </source>
</reference>
<accession>A0A1R3K1B8</accession>
<dbReference type="Gramene" id="OMP00885">
    <property type="protein sequence ID" value="OMP00885"/>
    <property type="gene ID" value="CCACVL1_03267"/>
</dbReference>
<evidence type="ECO:0000313" key="5">
    <source>
        <dbReference type="EMBL" id="OMP11662.1"/>
    </source>
</evidence>
<dbReference type="EMBL" id="AWWV01004206">
    <property type="protein sequence ID" value="OMP07762.1"/>
    <property type="molecule type" value="Genomic_DNA"/>
</dbReference>
<gene>
    <name evidence="5" type="ORF">CCACVL1_00358</name>
    <name evidence="4" type="ORF">CCACVL1_01199</name>
    <name evidence="3" type="ORF">CCACVL1_01229</name>
    <name evidence="2" type="ORF">CCACVL1_03267</name>
</gene>
<dbReference type="Gramene" id="OMP07762">
    <property type="protein sequence ID" value="OMP07762"/>
    <property type="gene ID" value="CCACVL1_01229"/>
</dbReference>
<dbReference type="EMBL" id="AWWV01001047">
    <property type="protein sequence ID" value="OMP11662.1"/>
    <property type="molecule type" value="Genomic_DNA"/>
</dbReference>
<evidence type="ECO:0000313" key="3">
    <source>
        <dbReference type="EMBL" id="OMP07762.1"/>
    </source>
</evidence>
<dbReference type="Gramene" id="OMP07892">
    <property type="protein sequence ID" value="OMP07892"/>
    <property type="gene ID" value="CCACVL1_01199"/>
</dbReference>